<reference evidence="1 2" key="1">
    <citation type="submission" date="2023-11" db="EMBL/GenBank/DDBJ databases">
        <title>Draft genome sequence of a psychrophilic Clostridium strain from permafrost water brine.</title>
        <authorList>
            <person name="Shcherbakova V.A."/>
            <person name="Trubitsyn V.E."/>
            <person name="Zakharyuk A.G."/>
        </authorList>
    </citation>
    <scope>NUCLEOTIDE SEQUENCE [LARGE SCALE GENOMIC DNA]</scope>
    <source>
        <strain evidence="1 2">14F</strain>
    </source>
</reference>
<evidence type="ECO:0000313" key="1">
    <source>
        <dbReference type="EMBL" id="MEF2112045.1"/>
    </source>
</evidence>
<dbReference type="RefSeq" id="WP_216246387.1">
    <property type="nucleotide sequence ID" value="NZ_JAZHFS010000005.1"/>
</dbReference>
<organism evidence="1 2">
    <name type="scientific">Clostridium frigoriphilum</name>
    <dbReference type="NCBI Taxonomy" id="443253"/>
    <lineage>
        <taxon>Bacteria</taxon>
        <taxon>Bacillati</taxon>
        <taxon>Bacillota</taxon>
        <taxon>Clostridia</taxon>
        <taxon>Eubacteriales</taxon>
        <taxon>Clostridiaceae</taxon>
        <taxon>Clostridium</taxon>
    </lineage>
</organism>
<proteinExistence type="predicted"/>
<comment type="caution">
    <text evidence="1">The sequence shown here is derived from an EMBL/GenBank/DDBJ whole genome shotgun (WGS) entry which is preliminary data.</text>
</comment>
<gene>
    <name evidence="1" type="ORF">SJI18_06935</name>
</gene>
<evidence type="ECO:0000313" key="2">
    <source>
        <dbReference type="Proteomes" id="UP001498469"/>
    </source>
</evidence>
<keyword evidence="2" id="KW-1185">Reference proteome</keyword>
<accession>A0ABU7UKY6</accession>
<dbReference type="Proteomes" id="UP001498469">
    <property type="component" value="Unassembled WGS sequence"/>
</dbReference>
<dbReference type="EMBL" id="JAZHFS010000005">
    <property type="protein sequence ID" value="MEF2112045.1"/>
    <property type="molecule type" value="Genomic_DNA"/>
</dbReference>
<sequence>MKKRIFSEWIQTAKYKILDGGNFEMYCMNNKGEEFCELWYRVEEI</sequence>
<protein>
    <submittedName>
        <fullName evidence="1">GyrI-like domain-containing protein</fullName>
    </submittedName>
</protein>
<name>A0ABU7UKY6_9CLOT</name>